<protein>
    <submittedName>
        <fullName evidence="2">Acyloxyacyl hydrolase</fullName>
    </submittedName>
</protein>
<evidence type="ECO:0000256" key="1">
    <source>
        <dbReference type="SAM" id="SignalP"/>
    </source>
</evidence>
<dbReference type="GO" id="GO:0016787">
    <property type="term" value="F:hydrolase activity"/>
    <property type="evidence" value="ECO:0007669"/>
    <property type="project" value="UniProtKB-KW"/>
</dbReference>
<dbReference type="Pfam" id="PF09411">
    <property type="entry name" value="PagL"/>
    <property type="match status" value="1"/>
</dbReference>
<organism evidence="2">
    <name type="scientific">Alsobacter sp. KACC 23698</name>
    <dbReference type="NCBI Taxonomy" id="3149229"/>
    <lineage>
        <taxon>Bacteria</taxon>
        <taxon>Pseudomonadati</taxon>
        <taxon>Pseudomonadota</taxon>
        <taxon>Alphaproteobacteria</taxon>
        <taxon>Hyphomicrobiales</taxon>
        <taxon>Alsobacteraceae</taxon>
        <taxon>Alsobacter</taxon>
    </lineage>
</organism>
<reference evidence="2" key="1">
    <citation type="submission" date="2024-05" db="EMBL/GenBank/DDBJ databases">
        <authorList>
            <person name="Kim S."/>
            <person name="Heo J."/>
            <person name="Choi H."/>
            <person name="Choi Y."/>
            <person name="Kwon S.-W."/>
            <person name="Kim Y."/>
        </authorList>
    </citation>
    <scope>NUCLEOTIDE SEQUENCE</scope>
    <source>
        <strain evidence="2">KACC 23698</strain>
    </source>
</reference>
<name>A0AAU7JD38_9HYPH</name>
<dbReference type="RefSeq" id="WP_406855074.1">
    <property type="nucleotide sequence ID" value="NZ_CP157484.1"/>
</dbReference>
<feature type="signal peptide" evidence="1">
    <location>
        <begin position="1"/>
        <end position="24"/>
    </location>
</feature>
<evidence type="ECO:0000313" key="2">
    <source>
        <dbReference type="EMBL" id="XBO38235.1"/>
    </source>
</evidence>
<keyword evidence="2" id="KW-0378">Hydrolase</keyword>
<dbReference type="EMBL" id="CP157484">
    <property type="protein sequence ID" value="XBO38235.1"/>
    <property type="molecule type" value="Genomic_DNA"/>
</dbReference>
<proteinExistence type="predicted"/>
<sequence>MRPHLHLTAILAIVAAAASGDAGAADYLTSPSVRAATANPFLSEFRVGGFAHDPWSPETGSVDVNAELLFAKPIVLNDPLWNSFVPRPHLGATINTQGDTSHVYAGLTWTFEVTQRIFFETTFGGSFNNGTAGPVTPVGRSAMGCHAAFRESASLGYRITENLSVMGTVEHISNAGICSDNRGLTNVGMRVGYSF</sequence>
<dbReference type="AlphaFoldDB" id="A0AAU7JD38"/>
<dbReference type="Gene3D" id="2.40.160.20">
    <property type="match status" value="1"/>
</dbReference>
<keyword evidence="1" id="KW-0732">Signal</keyword>
<gene>
    <name evidence="2" type="ORF">ABEG18_21410</name>
</gene>
<dbReference type="InterPro" id="IPR018550">
    <property type="entry name" value="Lipid-A_deacylase-rel"/>
</dbReference>
<accession>A0AAU7JD38</accession>
<feature type="chain" id="PRO_5043537567" evidence="1">
    <location>
        <begin position="25"/>
        <end position="195"/>
    </location>
</feature>